<dbReference type="EMBL" id="JBHRTL010000004">
    <property type="protein sequence ID" value="MFC3154349.1"/>
    <property type="molecule type" value="Genomic_DNA"/>
</dbReference>
<feature type="chain" id="PRO_5045297544" evidence="1">
    <location>
        <begin position="22"/>
        <end position="173"/>
    </location>
</feature>
<organism evidence="2 3">
    <name type="scientific">Gilvimarinus japonicus</name>
    <dbReference type="NCBI Taxonomy" id="1796469"/>
    <lineage>
        <taxon>Bacteria</taxon>
        <taxon>Pseudomonadati</taxon>
        <taxon>Pseudomonadota</taxon>
        <taxon>Gammaproteobacteria</taxon>
        <taxon>Cellvibrionales</taxon>
        <taxon>Cellvibrionaceae</taxon>
        <taxon>Gilvimarinus</taxon>
    </lineage>
</organism>
<keyword evidence="3" id="KW-1185">Reference proteome</keyword>
<evidence type="ECO:0000313" key="2">
    <source>
        <dbReference type="EMBL" id="MFC3154349.1"/>
    </source>
</evidence>
<evidence type="ECO:0000313" key="3">
    <source>
        <dbReference type="Proteomes" id="UP001595548"/>
    </source>
</evidence>
<evidence type="ECO:0000256" key="1">
    <source>
        <dbReference type="SAM" id="SignalP"/>
    </source>
</evidence>
<dbReference type="RefSeq" id="WP_382414559.1">
    <property type="nucleotide sequence ID" value="NZ_AP031500.1"/>
</dbReference>
<reference evidence="3" key="1">
    <citation type="journal article" date="2019" name="Int. J. Syst. Evol. Microbiol.">
        <title>The Global Catalogue of Microorganisms (GCM) 10K type strain sequencing project: providing services to taxonomists for standard genome sequencing and annotation.</title>
        <authorList>
            <consortium name="The Broad Institute Genomics Platform"/>
            <consortium name="The Broad Institute Genome Sequencing Center for Infectious Disease"/>
            <person name="Wu L."/>
            <person name="Ma J."/>
        </authorList>
    </citation>
    <scope>NUCLEOTIDE SEQUENCE [LARGE SCALE GENOMIC DNA]</scope>
    <source>
        <strain evidence="3">KCTC 52141</strain>
    </source>
</reference>
<gene>
    <name evidence="2" type="ORF">ACFOEB_03970</name>
</gene>
<keyword evidence="1" id="KW-0732">Signal</keyword>
<proteinExistence type="predicted"/>
<sequence>MKKIALPLLVFSVVTSAASMADEKPWENSFSSEKGSLRYQHGSLEAECSDGAGYAKFLSAAIDNLIRIQDLNVTEIKADDSMLSVDPNADPADITIYDDSEYLNGSVLGRDVPSEARKTLIEDVRRHTTLTALKYKADYEKKSFGDEFPDSVQREVWDFCMSQGEAMLRNYQN</sequence>
<dbReference type="Proteomes" id="UP001595548">
    <property type="component" value="Unassembled WGS sequence"/>
</dbReference>
<accession>A0ABV7HKE0</accession>
<name>A0ABV7HKE0_9GAMM</name>
<comment type="caution">
    <text evidence="2">The sequence shown here is derived from an EMBL/GenBank/DDBJ whole genome shotgun (WGS) entry which is preliminary data.</text>
</comment>
<protein>
    <submittedName>
        <fullName evidence="2">Uncharacterized protein</fullName>
    </submittedName>
</protein>
<feature type="signal peptide" evidence="1">
    <location>
        <begin position="1"/>
        <end position="21"/>
    </location>
</feature>